<proteinExistence type="predicted"/>
<protein>
    <submittedName>
        <fullName evidence="1">ER membrane protein complex subunit 3</fullName>
    </submittedName>
</protein>
<organism evidence="1 2">
    <name type="scientific">[Candida] jaroonii</name>
    <dbReference type="NCBI Taxonomy" id="467808"/>
    <lineage>
        <taxon>Eukaryota</taxon>
        <taxon>Fungi</taxon>
        <taxon>Dikarya</taxon>
        <taxon>Ascomycota</taxon>
        <taxon>Saccharomycotina</taxon>
        <taxon>Pichiomycetes</taxon>
        <taxon>Debaryomycetaceae</taxon>
        <taxon>Yamadazyma</taxon>
    </lineage>
</organism>
<keyword evidence="2" id="KW-1185">Reference proteome</keyword>
<evidence type="ECO:0000313" key="1">
    <source>
        <dbReference type="EMBL" id="CAH6719865.1"/>
    </source>
</evidence>
<name>A0ACA9Y4L6_9ASCO</name>
<sequence length="260" mass="29272">MIDDLFLDPQLKYWVLLPISIVMVIVGLVRSNITGLLAPDPKLDNYKLSREKHFLKRATSFKIGNSVLTTEEFQSRQEYYVNTLKTTEYFANKNIANEEAANPLTDPTANEALMNMAKGNIMNYIPQTVIMAWVNYFFAGFVIMKLPFPITDSFKTMLQAGVVTPNLNTRYVSSISWYFINFLGLKPVYSLIMNDSTAVNELLQAQSQQQMPNLGAPGGPKVDKVFFAESENIQILNHDSIFDGIVDRIVESESTTKSSA</sequence>
<gene>
    <name evidence="1" type="ORF">CLIB1444_02S18316</name>
</gene>
<dbReference type="EMBL" id="CALSDN010000002">
    <property type="protein sequence ID" value="CAH6719865.1"/>
    <property type="molecule type" value="Genomic_DNA"/>
</dbReference>
<reference evidence="1" key="1">
    <citation type="submission" date="2022-06" db="EMBL/GenBank/DDBJ databases">
        <authorList>
            <person name="Legras J.-L."/>
            <person name="Devillers H."/>
            <person name="Grondin C."/>
        </authorList>
    </citation>
    <scope>NUCLEOTIDE SEQUENCE</scope>
    <source>
        <strain evidence="1">CLIB 1444</strain>
    </source>
</reference>
<comment type="caution">
    <text evidence="1">The sequence shown here is derived from an EMBL/GenBank/DDBJ whole genome shotgun (WGS) entry which is preliminary data.</text>
</comment>
<accession>A0ACA9Y4L6</accession>
<dbReference type="Proteomes" id="UP001152531">
    <property type="component" value="Unassembled WGS sequence"/>
</dbReference>
<evidence type="ECO:0000313" key="2">
    <source>
        <dbReference type="Proteomes" id="UP001152531"/>
    </source>
</evidence>